<reference evidence="1 2" key="1">
    <citation type="submission" date="2024-04" db="EMBL/GenBank/DDBJ databases">
        <authorList>
            <person name="Rising A."/>
            <person name="Reimegard J."/>
            <person name="Sonavane S."/>
            <person name="Akerstrom W."/>
            <person name="Nylinder S."/>
            <person name="Hedman E."/>
            <person name="Kallberg Y."/>
        </authorList>
    </citation>
    <scope>NUCLEOTIDE SEQUENCE [LARGE SCALE GENOMIC DNA]</scope>
</reference>
<evidence type="ECO:0000313" key="2">
    <source>
        <dbReference type="Proteomes" id="UP001497382"/>
    </source>
</evidence>
<comment type="caution">
    <text evidence="1">The sequence shown here is derived from an EMBL/GenBank/DDBJ whole genome shotgun (WGS) entry which is preliminary data.</text>
</comment>
<sequence>MVCAPVHFKASNFVLDLDLMWQVCVYWEKCETCSLLSQGM</sequence>
<accession>A0AAV2B7Q7</accession>
<protein>
    <submittedName>
        <fullName evidence="1">Uncharacterized protein</fullName>
    </submittedName>
</protein>
<organism evidence="1 2">
    <name type="scientific">Larinioides sclopetarius</name>
    <dbReference type="NCBI Taxonomy" id="280406"/>
    <lineage>
        <taxon>Eukaryota</taxon>
        <taxon>Metazoa</taxon>
        <taxon>Ecdysozoa</taxon>
        <taxon>Arthropoda</taxon>
        <taxon>Chelicerata</taxon>
        <taxon>Arachnida</taxon>
        <taxon>Araneae</taxon>
        <taxon>Araneomorphae</taxon>
        <taxon>Entelegynae</taxon>
        <taxon>Araneoidea</taxon>
        <taxon>Araneidae</taxon>
        <taxon>Larinioides</taxon>
    </lineage>
</organism>
<evidence type="ECO:0000313" key="1">
    <source>
        <dbReference type="EMBL" id="CAL1292029.1"/>
    </source>
</evidence>
<dbReference type="AlphaFoldDB" id="A0AAV2B7Q7"/>
<dbReference type="EMBL" id="CAXIEN010000297">
    <property type="protein sequence ID" value="CAL1292029.1"/>
    <property type="molecule type" value="Genomic_DNA"/>
</dbReference>
<dbReference type="Proteomes" id="UP001497382">
    <property type="component" value="Unassembled WGS sequence"/>
</dbReference>
<gene>
    <name evidence="1" type="ORF">LARSCL_LOCUS17419</name>
</gene>
<proteinExistence type="predicted"/>
<keyword evidence="2" id="KW-1185">Reference proteome</keyword>
<name>A0AAV2B7Q7_9ARAC</name>